<dbReference type="SUPFAM" id="SSF48452">
    <property type="entry name" value="TPR-like"/>
    <property type="match status" value="1"/>
</dbReference>
<protein>
    <submittedName>
        <fullName evidence="4">Regulatory LuxR family protein</fullName>
    </submittedName>
</protein>
<dbReference type="Pfam" id="PF13191">
    <property type="entry name" value="AAA_16"/>
    <property type="match status" value="1"/>
</dbReference>
<evidence type="ECO:0000256" key="2">
    <source>
        <dbReference type="ARBA" id="ARBA00022840"/>
    </source>
</evidence>
<sequence length="1006" mass="108993">MNAVTNSVRPGPRGMIADMSRLGSGIALVGRRAELTALRDTLRRARDGQPAVVLLSGDAGIGKSRVLTELIDSAESDGDTVFLGRCLDTAEAALPYLPFVEIIRQLADHAPQAVENRPELQPLLPHSHRSSASGRELDQLQMFNAVLDALNDLAADRCVVIGIEDLHWADRSSRDLFAFLASRLSHQRILVVATYRSDDMHRRHPLRWTLAEVVRLRTVERLQLEPFDQDDSRALVRSLAEESLDEDAVTRIAEASEGNAFLAEELVSNPSTGIPRELADLLLARVEWLAAPTQQVLRLASVIGREFSHRLLSEASESTQSELDSALREAITHNVLTVCQSGDVYQFRHALFREAVYNDLLPGERIRLHRRLATALTDARYPGAAAELAHHHLEGGDHVAALNASVRAATEAKELAAPAETLLHLERALRLWSSVSDADNQTGISKVDLTVWAGRVAEAAGEPDRAIAHGRTAIELVDHLGDPIRSAAMRYQYARYLLRLDWVEQSAYEVAEQAWALVAETPPSAVKAWVLAVFALAARGEHRLTEAAEHASAAIATAQAVDGVGDHQAAWADALTTRTFVKDRVERNTDEVLEQFYEAAELARSAGDGAVELRARYQAVLTLHDVARFDEALVAIDAGLERATATGAQWSAFGLELRVLQVLTRFMVGDWDGSEAAAELMGGAVSGTVFTRISAPGLLVTVNRGRFDVAASRLANLRERWHSDQQVLTVVGLAGAELESWRGRPAEAVTSIDTALRQLDKVAPKHLVTVSLCASGVAACADLADAARAARDGAAERAAITHGEALLATAADSMEHGQPVSGTLGPEGRAWWARLKAEESRLHGASDPELWRETAEAFEYGEPFRTAWAWWRQAEALLNRGERQSASELLRAAADVADRLGAKPLHTAISTVMGRSGLSGTGATTAAPSPLTPRESSVLELVARGLTNRQIGAQLYISEKTVSVHLSRVMAKLAAGSRTEAVNTAYQRGLLLPRGAERLPKPDKSA</sequence>
<dbReference type="CDD" id="cd06170">
    <property type="entry name" value="LuxR_C_like"/>
    <property type="match status" value="1"/>
</dbReference>
<dbReference type="Gene3D" id="1.10.10.10">
    <property type="entry name" value="Winged helix-like DNA-binding domain superfamily/Winged helix DNA-binding domain"/>
    <property type="match status" value="1"/>
</dbReference>
<comment type="caution">
    <text evidence="4">The sequence shown here is derived from an EMBL/GenBank/DDBJ whole genome shotgun (WGS) entry which is preliminary data.</text>
</comment>
<dbReference type="SMART" id="SM00421">
    <property type="entry name" value="HTH_LUXR"/>
    <property type="match status" value="1"/>
</dbReference>
<dbReference type="GO" id="GO:0006355">
    <property type="term" value="P:regulation of DNA-templated transcription"/>
    <property type="evidence" value="ECO:0007669"/>
    <property type="project" value="InterPro"/>
</dbReference>
<dbReference type="Proteomes" id="UP000317043">
    <property type="component" value="Unassembled WGS sequence"/>
</dbReference>
<dbReference type="PRINTS" id="PR00038">
    <property type="entry name" value="HTHLUXR"/>
</dbReference>
<organism evidence="4 5">
    <name type="scientific">Stackebrandtia endophytica</name>
    <dbReference type="NCBI Taxonomy" id="1496996"/>
    <lineage>
        <taxon>Bacteria</taxon>
        <taxon>Bacillati</taxon>
        <taxon>Actinomycetota</taxon>
        <taxon>Actinomycetes</taxon>
        <taxon>Glycomycetales</taxon>
        <taxon>Glycomycetaceae</taxon>
        <taxon>Stackebrandtia</taxon>
    </lineage>
</organism>
<name>A0A543AZ45_9ACTN</name>
<evidence type="ECO:0000313" key="4">
    <source>
        <dbReference type="EMBL" id="TQL77846.1"/>
    </source>
</evidence>
<dbReference type="InterPro" id="IPR016032">
    <property type="entry name" value="Sig_transdc_resp-reg_C-effctor"/>
</dbReference>
<evidence type="ECO:0000259" key="3">
    <source>
        <dbReference type="PROSITE" id="PS50043"/>
    </source>
</evidence>
<dbReference type="GO" id="GO:0003677">
    <property type="term" value="F:DNA binding"/>
    <property type="evidence" value="ECO:0007669"/>
    <property type="project" value="InterPro"/>
</dbReference>
<proteinExistence type="predicted"/>
<dbReference type="GO" id="GO:0005737">
    <property type="term" value="C:cytoplasm"/>
    <property type="evidence" value="ECO:0007669"/>
    <property type="project" value="TreeGrafter"/>
</dbReference>
<evidence type="ECO:0000313" key="5">
    <source>
        <dbReference type="Proteomes" id="UP000317043"/>
    </source>
</evidence>
<dbReference type="AlphaFoldDB" id="A0A543AZ45"/>
<dbReference type="InterPro" id="IPR041664">
    <property type="entry name" value="AAA_16"/>
</dbReference>
<dbReference type="EMBL" id="VFOW01000001">
    <property type="protein sequence ID" value="TQL77846.1"/>
    <property type="molecule type" value="Genomic_DNA"/>
</dbReference>
<dbReference type="InterPro" id="IPR000792">
    <property type="entry name" value="Tscrpt_reg_LuxR_C"/>
</dbReference>
<feature type="domain" description="HTH luxR-type" evidence="3">
    <location>
        <begin position="924"/>
        <end position="989"/>
    </location>
</feature>
<accession>A0A543AZ45</accession>
<dbReference type="InterPro" id="IPR036388">
    <property type="entry name" value="WH-like_DNA-bd_sf"/>
</dbReference>
<dbReference type="Pfam" id="PF00196">
    <property type="entry name" value="GerE"/>
    <property type="match status" value="1"/>
</dbReference>
<dbReference type="OrthoDB" id="5476461at2"/>
<dbReference type="PROSITE" id="PS00622">
    <property type="entry name" value="HTH_LUXR_1"/>
    <property type="match status" value="1"/>
</dbReference>
<keyword evidence="2" id="KW-0067">ATP-binding</keyword>
<keyword evidence="5" id="KW-1185">Reference proteome</keyword>
<dbReference type="SUPFAM" id="SSF46894">
    <property type="entry name" value="C-terminal effector domain of the bipartite response regulators"/>
    <property type="match status" value="1"/>
</dbReference>
<keyword evidence="1" id="KW-0547">Nucleotide-binding</keyword>
<dbReference type="InterPro" id="IPR027417">
    <property type="entry name" value="P-loop_NTPase"/>
</dbReference>
<dbReference type="InterPro" id="IPR011990">
    <property type="entry name" value="TPR-like_helical_dom_sf"/>
</dbReference>
<reference evidence="4 5" key="1">
    <citation type="submission" date="2019-06" db="EMBL/GenBank/DDBJ databases">
        <title>Sequencing the genomes of 1000 actinobacteria strains.</title>
        <authorList>
            <person name="Klenk H.-P."/>
        </authorList>
    </citation>
    <scope>NUCLEOTIDE SEQUENCE [LARGE SCALE GENOMIC DNA]</scope>
    <source>
        <strain evidence="4 5">DSM 45928</strain>
    </source>
</reference>
<dbReference type="PROSITE" id="PS50043">
    <property type="entry name" value="HTH_LUXR_2"/>
    <property type="match status" value="1"/>
</dbReference>
<evidence type="ECO:0000256" key="1">
    <source>
        <dbReference type="ARBA" id="ARBA00022741"/>
    </source>
</evidence>
<dbReference type="InParanoid" id="A0A543AZ45"/>
<dbReference type="PANTHER" id="PTHR16305">
    <property type="entry name" value="TESTICULAR SOLUBLE ADENYLYL CYCLASE"/>
    <property type="match status" value="1"/>
</dbReference>
<dbReference type="Gene3D" id="3.40.50.300">
    <property type="entry name" value="P-loop containing nucleotide triphosphate hydrolases"/>
    <property type="match status" value="1"/>
</dbReference>
<dbReference type="GO" id="GO:0005524">
    <property type="term" value="F:ATP binding"/>
    <property type="evidence" value="ECO:0007669"/>
    <property type="project" value="UniProtKB-KW"/>
</dbReference>
<dbReference type="GO" id="GO:0004016">
    <property type="term" value="F:adenylate cyclase activity"/>
    <property type="evidence" value="ECO:0007669"/>
    <property type="project" value="TreeGrafter"/>
</dbReference>
<dbReference type="SUPFAM" id="SSF52540">
    <property type="entry name" value="P-loop containing nucleoside triphosphate hydrolases"/>
    <property type="match status" value="1"/>
</dbReference>
<gene>
    <name evidence="4" type="ORF">FB566_3414</name>
</gene>
<dbReference type="PANTHER" id="PTHR16305:SF35">
    <property type="entry name" value="TRANSCRIPTIONAL ACTIVATOR DOMAIN"/>
    <property type="match status" value="1"/>
</dbReference>